<evidence type="ECO:0000259" key="1">
    <source>
        <dbReference type="Pfam" id="PF20615"/>
    </source>
</evidence>
<dbReference type="Pfam" id="PF20615">
    <property type="entry name" value="DUF6802"/>
    <property type="match status" value="1"/>
</dbReference>
<dbReference type="EMBL" id="JBBJUP010000023">
    <property type="protein sequence ID" value="MEJ8281795.1"/>
    <property type="molecule type" value="Genomic_DNA"/>
</dbReference>
<sequence length="88" mass="8408">MRRGVPAGSTALAAAAAALPAPWWTRVGPGAPGPAGFVPVSGPAARDTDGDGIAETLLVDTVSGPALWTDTDGDGLADAVTGLVAGTG</sequence>
<feature type="domain" description="DUF6802" evidence="1">
    <location>
        <begin position="44"/>
        <end position="81"/>
    </location>
</feature>
<keyword evidence="3" id="KW-1185">Reference proteome</keyword>
<gene>
    <name evidence="2" type="ORF">WJX68_22870</name>
</gene>
<organism evidence="2 3">
    <name type="scientific">Pseudonocardia spirodelae</name>
    <dbReference type="NCBI Taxonomy" id="3133431"/>
    <lineage>
        <taxon>Bacteria</taxon>
        <taxon>Bacillati</taxon>
        <taxon>Actinomycetota</taxon>
        <taxon>Actinomycetes</taxon>
        <taxon>Pseudonocardiales</taxon>
        <taxon>Pseudonocardiaceae</taxon>
        <taxon>Pseudonocardia</taxon>
    </lineage>
</organism>
<accession>A0ABU8TEF9</accession>
<dbReference type="InterPro" id="IPR046543">
    <property type="entry name" value="DUF6802"/>
</dbReference>
<evidence type="ECO:0000313" key="2">
    <source>
        <dbReference type="EMBL" id="MEJ8281795.1"/>
    </source>
</evidence>
<reference evidence="2 3" key="1">
    <citation type="submission" date="2024-03" db="EMBL/GenBank/DDBJ databases">
        <title>Draft genome sequence of Pseudonocardia sp. DW16-2.</title>
        <authorList>
            <person name="Duangmal K."/>
        </authorList>
    </citation>
    <scope>NUCLEOTIDE SEQUENCE [LARGE SCALE GENOMIC DNA]</scope>
    <source>
        <strain evidence="2 3">DW16-2</strain>
    </source>
</reference>
<dbReference type="InterPro" id="IPR028994">
    <property type="entry name" value="Integrin_alpha_N"/>
</dbReference>
<dbReference type="Proteomes" id="UP001364211">
    <property type="component" value="Unassembled WGS sequence"/>
</dbReference>
<dbReference type="SUPFAM" id="SSF69318">
    <property type="entry name" value="Integrin alpha N-terminal domain"/>
    <property type="match status" value="1"/>
</dbReference>
<name>A0ABU8TEF9_9PSEU</name>
<proteinExistence type="predicted"/>
<comment type="caution">
    <text evidence="2">The sequence shown here is derived from an EMBL/GenBank/DDBJ whole genome shotgun (WGS) entry which is preliminary data.</text>
</comment>
<protein>
    <submittedName>
        <fullName evidence="2">DUF6802 family protein</fullName>
    </submittedName>
</protein>
<evidence type="ECO:0000313" key="3">
    <source>
        <dbReference type="Proteomes" id="UP001364211"/>
    </source>
</evidence>
<dbReference type="RefSeq" id="WP_340294521.1">
    <property type="nucleotide sequence ID" value="NZ_JBBJUP010000023.1"/>
</dbReference>